<proteinExistence type="predicted"/>
<name>A0ABV7AUR6_9GAMM</name>
<evidence type="ECO:0000313" key="2">
    <source>
        <dbReference type="Proteomes" id="UP001595457"/>
    </source>
</evidence>
<accession>A0ABV7AUR6</accession>
<dbReference type="Proteomes" id="UP001595457">
    <property type="component" value="Unassembled WGS sequence"/>
</dbReference>
<evidence type="ECO:0000313" key="1">
    <source>
        <dbReference type="EMBL" id="MFC2972868.1"/>
    </source>
</evidence>
<dbReference type="EMBL" id="JBHRSJ010000022">
    <property type="protein sequence ID" value="MFC2972868.1"/>
    <property type="molecule type" value="Genomic_DNA"/>
</dbReference>
<reference evidence="2" key="1">
    <citation type="journal article" date="2019" name="Int. J. Syst. Evol. Microbiol.">
        <title>The Global Catalogue of Microorganisms (GCM) 10K type strain sequencing project: providing services to taxonomists for standard genome sequencing and annotation.</title>
        <authorList>
            <consortium name="The Broad Institute Genomics Platform"/>
            <consortium name="The Broad Institute Genome Sequencing Center for Infectious Disease"/>
            <person name="Wu L."/>
            <person name="Ma J."/>
        </authorList>
    </citation>
    <scope>NUCLEOTIDE SEQUENCE [LARGE SCALE GENOMIC DNA]</scope>
    <source>
        <strain evidence="2">KCTC 62195</strain>
    </source>
</reference>
<gene>
    <name evidence="1" type="ORF">ACFOJE_11675</name>
</gene>
<dbReference type="SUPFAM" id="SSF52799">
    <property type="entry name" value="(Phosphotyrosine protein) phosphatases II"/>
    <property type="match status" value="1"/>
</dbReference>
<keyword evidence="2" id="KW-1185">Reference proteome</keyword>
<sequence length="117" mass="12668">MFRSRLTLQLGIARADGSAAPCPAERPRSVPETAVSRNDGMLRALRIVNDAESEELVLMHGKRGVYRTGPMAAKYRAEDMAEAAAHVRRADGVGIRSALEQREPCTSRLPAAVRPTG</sequence>
<comment type="caution">
    <text evidence="1">The sequence shown here is derived from an EMBL/GenBank/DDBJ whole genome shotgun (WGS) entry which is preliminary data.</text>
</comment>
<dbReference type="RefSeq" id="WP_377814524.1">
    <property type="nucleotide sequence ID" value="NZ_JBHRSJ010000022.1"/>
</dbReference>
<protein>
    <submittedName>
        <fullName evidence="1">Uncharacterized protein</fullName>
    </submittedName>
</protein>
<dbReference type="InterPro" id="IPR029021">
    <property type="entry name" value="Prot-tyrosine_phosphatase-like"/>
</dbReference>
<dbReference type="Gene3D" id="3.90.190.10">
    <property type="entry name" value="Protein tyrosine phosphatase superfamily"/>
    <property type="match status" value="1"/>
</dbReference>
<organism evidence="1 2">
    <name type="scientific">Azotobacter bryophylli</name>
    <dbReference type="NCBI Taxonomy" id="1986537"/>
    <lineage>
        <taxon>Bacteria</taxon>
        <taxon>Pseudomonadati</taxon>
        <taxon>Pseudomonadota</taxon>
        <taxon>Gammaproteobacteria</taxon>
        <taxon>Pseudomonadales</taxon>
        <taxon>Pseudomonadaceae</taxon>
        <taxon>Azotobacter</taxon>
    </lineage>
</organism>